<reference evidence="3 4" key="1">
    <citation type="submission" date="2023-09" db="EMBL/GenBank/DDBJ databases">
        <authorList>
            <person name="Rey-Velasco X."/>
        </authorList>
    </citation>
    <scope>NUCLEOTIDE SEQUENCE [LARGE SCALE GENOMIC DNA]</scope>
    <source>
        <strain evidence="3 4">P117</strain>
    </source>
</reference>
<dbReference type="InterPro" id="IPR039513">
    <property type="entry name" value="PL-6"/>
</dbReference>
<dbReference type="EMBL" id="JAVRHX010000002">
    <property type="protein sequence ID" value="MDT0594814.1"/>
    <property type="molecule type" value="Genomic_DNA"/>
</dbReference>
<dbReference type="InterPro" id="IPR013783">
    <property type="entry name" value="Ig-like_fold"/>
</dbReference>
<dbReference type="Gene3D" id="2.60.40.10">
    <property type="entry name" value="Immunoglobulins"/>
    <property type="match status" value="2"/>
</dbReference>
<evidence type="ECO:0000256" key="1">
    <source>
        <dbReference type="SAM" id="MobiDB-lite"/>
    </source>
</evidence>
<evidence type="ECO:0000256" key="2">
    <source>
        <dbReference type="SAM" id="SignalP"/>
    </source>
</evidence>
<dbReference type="NCBIfam" id="TIGR01965">
    <property type="entry name" value="VCBS_repeat"/>
    <property type="match status" value="2"/>
</dbReference>
<comment type="caution">
    <text evidence="3">The sequence shown here is derived from an EMBL/GenBank/DDBJ whole genome shotgun (WGS) entry which is preliminary data.</text>
</comment>
<dbReference type="CDD" id="cd14251">
    <property type="entry name" value="PL-6"/>
    <property type="match status" value="1"/>
</dbReference>
<feature type="signal peptide" evidence="2">
    <location>
        <begin position="1"/>
        <end position="22"/>
    </location>
</feature>
<dbReference type="SUPFAM" id="SSF51126">
    <property type="entry name" value="Pectin lyase-like"/>
    <property type="match status" value="1"/>
</dbReference>
<keyword evidence="2" id="KW-0732">Signal</keyword>
<keyword evidence="4" id="KW-1185">Reference proteome</keyword>
<dbReference type="InterPro" id="IPR010221">
    <property type="entry name" value="VCBS_dom"/>
</dbReference>
<dbReference type="Proteomes" id="UP001253545">
    <property type="component" value="Unassembled WGS sequence"/>
</dbReference>
<evidence type="ECO:0000313" key="4">
    <source>
        <dbReference type="Proteomes" id="UP001253545"/>
    </source>
</evidence>
<dbReference type="InterPro" id="IPR011050">
    <property type="entry name" value="Pectin_lyase_fold/virulence"/>
</dbReference>
<dbReference type="Gene3D" id="2.160.20.10">
    <property type="entry name" value="Single-stranded right-handed beta-helix, Pectin lyase-like"/>
    <property type="match status" value="1"/>
</dbReference>
<dbReference type="Pfam" id="PF14592">
    <property type="entry name" value="Chondroitinas_B"/>
    <property type="match status" value="1"/>
</dbReference>
<dbReference type="RefSeq" id="WP_311368338.1">
    <property type="nucleotide sequence ID" value="NZ_JAVRHX010000002.1"/>
</dbReference>
<sequence>MIKTIKKSMLNGAILGLLFGLSGCGGGSSDSSTPSLPTPDPTPNTPAQFSGDLALSVSADSTDVSGVISVTDPDTNEASAVAQNQVSVNYGTFTITSNGAWTYTLDSQNSTLIALPQDQNLSDSVTISSTDGTTTNITITFIGVNDLPTFGMGAGVNASSIDNQMSTPTTGTLSITDPDTGESSFIAQSDFATSFGIFSINTTGVWSYLLNTNNAGVSGLVDANDSLTDTIVVTSVDGSDTNIVITINGIDSIGDSVLTKGAIGDNDEVPTVNCTTVFNSSSALEDAVSFNMTAGETLCLANGNYTGLDLTFGGSGTSDNPITVAAQTPGEVIIGGEVFVGMTGEYVVLQGFIFADGNIGSSLLQTRANSNTPCNNCRITENTFVNMDANNDNSTKWFQIYGSNNRFDHNWVAGKVTRGALFVIERGDAPGTEDRTQIDHNYFGDRPPKEGLAYADGSDNEYEGIRVGSSSTHTSDSFAVIEHNFFEGIDGEAEVISIKAGKVTVEHNTVRNSRGSIVSRHGEGSIISNNFILGDGNPFSGGIRVVDANHSIINNYIEGARYLNTNFNGGILISNSNGSTTNGYQDVENILVANNTVVNSVNSINLYAGNQSSRPQTVFMVNNIVGDAVGAAIRNADTLPTNSVFSSNYVFGASLSDEDNISTIDGFEWLDAQLEADTQGIFRPSNGSPDLSADADTDLGEYDLPIVDFDGQVRSDNTIAGADEVLDSTPSITDLRGVLSPDLVGPISYVPQSTPAKVQVIALNNTGFDSGDLSAWTNTNASITSMSDDAFAKGNSAQVQGADGIISQSVAIQANTNYTFSAFVKGDGQLSAMVDGQSYSASNDSSSYRFTSLSFNSGAATSVTLSAQVNQNVTTSIALNNPNFDNDQDGWVVNEGTGIGQVQDSDNSSSNVNGSIKFTYNDADSGTPYDPYIAQTIAVTANTDYTITMYNLLKSSDAQDATVRFGAHSGSAVVDGIFADSTVLAEKISVYANLAEDEDAEDSFRPDTLVFNSGNNTTVTIFAQYQSTAGDDIRIDQFSVTSSGAPTTDTSAFFDEFRLVSHPELP</sequence>
<accession>A0ABU2ZTC5</accession>
<protein>
    <submittedName>
        <fullName evidence="3">Chondroitinase-B domain-containing protein</fullName>
    </submittedName>
</protein>
<name>A0ABU2ZTC5_9ALTE</name>
<organism evidence="3 4">
    <name type="scientific">Glaciecola petra</name>
    <dbReference type="NCBI Taxonomy" id="3075602"/>
    <lineage>
        <taxon>Bacteria</taxon>
        <taxon>Pseudomonadati</taxon>
        <taxon>Pseudomonadota</taxon>
        <taxon>Gammaproteobacteria</taxon>
        <taxon>Alteromonadales</taxon>
        <taxon>Alteromonadaceae</taxon>
        <taxon>Glaciecola</taxon>
    </lineage>
</organism>
<gene>
    <name evidence="3" type="ORF">RM552_08185</name>
</gene>
<feature type="chain" id="PRO_5046589693" evidence="2">
    <location>
        <begin position="23"/>
        <end position="1066"/>
    </location>
</feature>
<dbReference type="PROSITE" id="PS51257">
    <property type="entry name" value="PROKAR_LIPOPROTEIN"/>
    <property type="match status" value="1"/>
</dbReference>
<proteinExistence type="predicted"/>
<dbReference type="Gene3D" id="2.60.120.260">
    <property type="entry name" value="Galactose-binding domain-like"/>
    <property type="match status" value="2"/>
</dbReference>
<dbReference type="InterPro" id="IPR006626">
    <property type="entry name" value="PbH1"/>
</dbReference>
<dbReference type="SMART" id="SM00710">
    <property type="entry name" value="PbH1"/>
    <property type="match status" value="3"/>
</dbReference>
<evidence type="ECO:0000313" key="3">
    <source>
        <dbReference type="EMBL" id="MDT0594814.1"/>
    </source>
</evidence>
<feature type="region of interest" description="Disordered" evidence="1">
    <location>
        <begin position="28"/>
        <end position="49"/>
    </location>
</feature>
<dbReference type="InterPro" id="IPR012334">
    <property type="entry name" value="Pectin_lyas_fold"/>
</dbReference>